<gene>
    <name evidence="1" type="ORF">QIT00_15445</name>
</gene>
<dbReference type="EMBL" id="JASCIS010000013">
    <property type="protein sequence ID" value="MDI3419942.1"/>
    <property type="molecule type" value="Genomic_DNA"/>
</dbReference>
<accession>A0ABT6SWG2</accession>
<name>A0ABT6SWG2_9ACTN</name>
<proteinExistence type="predicted"/>
<protein>
    <submittedName>
        <fullName evidence="1">Uncharacterized protein</fullName>
    </submittedName>
</protein>
<organism evidence="1 2">
    <name type="scientific">Streptomyces luteolus</name>
    <dbReference type="NCBI Taxonomy" id="3043615"/>
    <lineage>
        <taxon>Bacteria</taxon>
        <taxon>Bacillati</taxon>
        <taxon>Actinomycetota</taxon>
        <taxon>Actinomycetes</taxon>
        <taxon>Kitasatosporales</taxon>
        <taxon>Streptomycetaceae</taxon>
        <taxon>Streptomyces</taxon>
    </lineage>
</organism>
<sequence length="136" mass="14783">MKEVRALGILSSLEGQAAYSERRGEMLALSDSLASPDRGLVSNYLRNGGGVLAIMEHTKDIIGAKFDVAGGSGILTDGHYFWRGDAADYVDTYGISPGAEFVEHVRRQGGKPKALTQGEMIEIDDFLSESRRRGEF</sequence>
<reference evidence="1 2" key="1">
    <citation type="submission" date="2023-05" db="EMBL/GenBank/DDBJ databases">
        <title>Draft genome sequence of Streptomyces sp. B-S-A12 isolated from a cave soil in Thailand.</title>
        <authorList>
            <person name="Chamroensaksri N."/>
            <person name="Muangham S."/>
        </authorList>
    </citation>
    <scope>NUCLEOTIDE SEQUENCE [LARGE SCALE GENOMIC DNA]</scope>
    <source>
        <strain evidence="1 2">B-S-A12</strain>
    </source>
</reference>
<dbReference type="RefSeq" id="WP_282535823.1">
    <property type="nucleotide sequence ID" value="NZ_JASCIS010000013.1"/>
</dbReference>
<keyword evidence="2" id="KW-1185">Reference proteome</keyword>
<evidence type="ECO:0000313" key="1">
    <source>
        <dbReference type="EMBL" id="MDI3419942.1"/>
    </source>
</evidence>
<dbReference type="Proteomes" id="UP001237105">
    <property type="component" value="Unassembled WGS sequence"/>
</dbReference>
<evidence type="ECO:0000313" key="2">
    <source>
        <dbReference type="Proteomes" id="UP001237105"/>
    </source>
</evidence>
<comment type="caution">
    <text evidence="1">The sequence shown here is derived from an EMBL/GenBank/DDBJ whole genome shotgun (WGS) entry which is preliminary data.</text>
</comment>